<dbReference type="GO" id="GO:0004386">
    <property type="term" value="F:helicase activity"/>
    <property type="evidence" value="ECO:0007669"/>
    <property type="project" value="UniProtKB-KW"/>
</dbReference>
<evidence type="ECO:0000313" key="9">
    <source>
        <dbReference type="Proteomes" id="UP000001024"/>
    </source>
</evidence>
<evidence type="ECO:0000256" key="3">
    <source>
        <dbReference type="ARBA" id="ARBA00022806"/>
    </source>
</evidence>
<dbReference type="Proteomes" id="UP000001024">
    <property type="component" value="Chromosome"/>
</dbReference>
<keyword evidence="1" id="KW-0547">Nucleotide-binding</keyword>
<dbReference type="EnsemblBacteria" id="CAC12619">
    <property type="protein sequence ID" value="CAC12619"/>
    <property type="gene ID" value="CAC12619"/>
</dbReference>
<dbReference type="EMBL" id="AL445067">
    <property type="protein sequence ID" value="CAC12619.1"/>
    <property type="molecule type" value="Genomic_DNA"/>
</dbReference>
<dbReference type="RefSeq" id="WP_010901900.1">
    <property type="nucleotide sequence ID" value="NC_002578.1"/>
</dbReference>
<dbReference type="InterPro" id="IPR041755">
    <property type="entry name" value="Hef_ID"/>
</dbReference>
<evidence type="ECO:0000313" key="8">
    <source>
        <dbReference type="EMBL" id="CAC12619.1"/>
    </source>
</evidence>
<keyword evidence="3 8" id="KW-0347">Helicase</keyword>
<dbReference type="AlphaFoldDB" id="Q9HI46"/>
<dbReference type="PROSITE" id="PS51194">
    <property type="entry name" value="HELICASE_CTER"/>
    <property type="match status" value="1"/>
</dbReference>
<dbReference type="eggNOG" id="arCOG00872">
    <property type="taxonomic scope" value="Archaea"/>
</dbReference>
<reference evidence="8 9" key="1">
    <citation type="journal article" date="2000" name="Nature">
        <title>The genome sequence of the thermoacidophilic scavenger Thermoplasma acidophilum.</title>
        <authorList>
            <person name="Ruepp A."/>
            <person name="Graml W."/>
            <person name="Santos-Martinez M.L."/>
            <person name="Koretke K.K."/>
            <person name="Volker C."/>
            <person name="Mewes H.W."/>
            <person name="Frishman D."/>
            <person name="Stocker S."/>
            <person name="Lupas A.N."/>
            <person name="Baumeister W."/>
        </authorList>
    </citation>
    <scope>NUCLEOTIDE SEQUENCE [LARGE SCALE GENOMIC DNA]</scope>
    <source>
        <strain evidence="9">ATCC 25905 / DSM 1728 / JCM 9062 / NBRC 15155 / AMRC-C165</strain>
    </source>
</reference>
<evidence type="ECO:0000256" key="2">
    <source>
        <dbReference type="ARBA" id="ARBA00022801"/>
    </source>
</evidence>
<evidence type="ECO:0000259" key="6">
    <source>
        <dbReference type="PROSITE" id="PS51192"/>
    </source>
</evidence>
<dbReference type="InterPro" id="IPR006935">
    <property type="entry name" value="Helicase/UvrB_N"/>
</dbReference>
<feature type="domain" description="Helicase C-terminal" evidence="7">
    <location>
        <begin position="331"/>
        <end position="494"/>
    </location>
</feature>
<proteinExistence type="predicted"/>
<dbReference type="GO" id="GO:0005524">
    <property type="term" value="F:ATP binding"/>
    <property type="evidence" value="ECO:0007669"/>
    <property type="project" value="UniProtKB-KW"/>
</dbReference>
<name>Q9HI46_THEAC</name>
<sequence length="508" mass="57847">MIIQPREYQLNVFKNSIGQNTLIVMPTGLGKTIIAAMFIEKFYGEKKRSLMVAPTKPLVLQHARTIADSTGISENEIGVFTGEIDAEERELIWVTKKIFVSTPQVVFNDMRSGILDITKFDLIIFDEAHRAVGNYAYVDIAQEYLKYKKKLIIGLTASPGSSREKIDEIMANLGISKVIAKTEMDEDVRKYVKTIDVKLIKIREPDGTKEIVNMIDAVMSKLLEPVKSSNFSIGRSRKDLVATMQKVINSAKEDRSLFQLVRRITAAIRLDYLKEYIETQGIDVALHYLEEMEKSQDPGIRRAISMLSSLDEFATLRTKLMLAADGYTNPKMEKTLSIMESNVHGNARAIVFTHYRITSDLLMDYIQKNGTSLKPVRFIGQADRGSDEGLSQDQQKKIIEDFKNNVYNVLIATSIAEEGLDIPDTDFVIFYEAVPSEIRYIQRKGRTGRSRNGQVYILVFENSRDMAYYYSSIRKVSRMTQTIEDLRQESGSDEKEEKSDVQKTIFDF</sequence>
<evidence type="ECO:0000256" key="1">
    <source>
        <dbReference type="ARBA" id="ARBA00022741"/>
    </source>
</evidence>
<dbReference type="STRING" id="273075.gene:9572732"/>
<dbReference type="PaxDb" id="273075-Ta1501"/>
<dbReference type="Gene3D" id="1.20.1320.20">
    <property type="entry name" value="hef helicase domain"/>
    <property type="match status" value="1"/>
</dbReference>
<dbReference type="Pfam" id="PF00271">
    <property type="entry name" value="Helicase_C"/>
    <property type="match status" value="1"/>
</dbReference>
<protein>
    <submittedName>
        <fullName evidence="8">RNA helicase (RIG-I) related protein</fullName>
    </submittedName>
</protein>
<dbReference type="InterPro" id="IPR003593">
    <property type="entry name" value="AAA+_ATPase"/>
</dbReference>
<dbReference type="Pfam" id="PF04851">
    <property type="entry name" value="ResIII"/>
    <property type="match status" value="1"/>
</dbReference>
<dbReference type="CDD" id="cd12089">
    <property type="entry name" value="Hef_ID"/>
    <property type="match status" value="1"/>
</dbReference>
<dbReference type="GO" id="GO:0140097">
    <property type="term" value="F:catalytic activity, acting on DNA"/>
    <property type="evidence" value="ECO:0007669"/>
    <property type="project" value="UniProtKB-ARBA"/>
</dbReference>
<dbReference type="HOGENOM" id="CLU_002513_3_1_2"/>
<dbReference type="InterPro" id="IPR027417">
    <property type="entry name" value="P-loop_NTPase"/>
</dbReference>
<keyword evidence="4" id="KW-0067">ATP-binding</keyword>
<dbReference type="InterPro" id="IPR001650">
    <property type="entry name" value="Helicase_C-like"/>
</dbReference>
<dbReference type="InterPro" id="IPR014001">
    <property type="entry name" value="Helicase_ATP-bd"/>
</dbReference>
<dbReference type="GO" id="GO:0016787">
    <property type="term" value="F:hydrolase activity"/>
    <property type="evidence" value="ECO:0007669"/>
    <property type="project" value="UniProtKB-KW"/>
</dbReference>
<dbReference type="SUPFAM" id="SSF52540">
    <property type="entry name" value="P-loop containing nucleoside triphosphate hydrolases"/>
    <property type="match status" value="2"/>
</dbReference>
<dbReference type="SMART" id="SM00490">
    <property type="entry name" value="HELICc"/>
    <property type="match status" value="1"/>
</dbReference>
<evidence type="ECO:0000256" key="5">
    <source>
        <dbReference type="SAM" id="MobiDB-lite"/>
    </source>
</evidence>
<dbReference type="InParanoid" id="Q9HI46"/>
<dbReference type="Gene3D" id="3.40.50.300">
    <property type="entry name" value="P-loop containing nucleotide triphosphate hydrolases"/>
    <property type="match status" value="2"/>
</dbReference>
<evidence type="ECO:0000259" key="7">
    <source>
        <dbReference type="PROSITE" id="PS51194"/>
    </source>
</evidence>
<feature type="domain" description="Helicase ATP-binding" evidence="6">
    <location>
        <begin position="12"/>
        <end position="177"/>
    </location>
</feature>
<feature type="region of interest" description="Disordered" evidence="5">
    <location>
        <begin position="487"/>
        <end position="508"/>
    </location>
</feature>
<dbReference type="KEGG" id="tac:Ta1501"/>
<dbReference type="SMART" id="SM00487">
    <property type="entry name" value="DEXDc"/>
    <property type="match status" value="1"/>
</dbReference>
<dbReference type="SMART" id="SM00382">
    <property type="entry name" value="AAA"/>
    <property type="match status" value="1"/>
</dbReference>
<evidence type="ECO:0000256" key="4">
    <source>
        <dbReference type="ARBA" id="ARBA00022840"/>
    </source>
</evidence>
<feature type="compositionally biased region" description="Basic and acidic residues" evidence="5">
    <location>
        <begin position="487"/>
        <end position="501"/>
    </location>
</feature>
<dbReference type="PANTHER" id="PTHR14025">
    <property type="entry name" value="FANCONI ANEMIA GROUP M FANCM FAMILY MEMBER"/>
    <property type="match status" value="1"/>
</dbReference>
<dbReference type="GO" id="GO:0003677">
    <property type="term" value="F:DNA binding"/>
    <property type="evidence" value="ECO:0007669"/>
    <property type="project" value="InterPro"/>
</dbReference>
<gene>
    <name evidence="8" type="ordered locus">Ta1501</name>
</gene>
<keyword evidence="9" id="KW-1185">Reference proteome</keyword>
<dbReference type="PANTHER" id="PTHR14025:SF20">
    <property type="entry name" value="FANCONI ANEMIA GROUP M PROTEIN"/>
    <property type="match status" value="1"/>
</dbReference>
<organism evidence="8 9">
    <name type="scientific">Thermoplasma acidophilum (strain ATCC 25905 / DSM 1728 / JCM 9062 / NBRC 15155 / AMRC-C165)</name>
    <dbReference type="NCBI Taxonomy" id="273075"/>
    <lineage>
        <taxon>Archaea</taxon>
        <taxon>Methanobacteriati</taxon>
        <taxon>Thermoplasmatota</taxon>
        <taxon>Thermoplasmata</taxon>
        <taxon>Thermoplasmatales</taxon>
        <taxon>Thermoplasmataceae</taxon>
        <taxon>Thermoplasma</taxon>
    </lineage>
</organism>
<dbReference type="PROSITE" id="PS51192">
    <property type="entry name" value="HELICASE_ATP_BIND_1"/>
    <property type="match status" value="1"/>
</dbReference>
<keyword evidence="2" id="KW-0378">Hydrolase</keyword>
<accession>Q9HI46</accession>